<accession>A0A8H7SZN6</accession>
<protein>
    <submittedName>
        <fullName evidence="1">Uncharacterized protein</fullName>
    </submittedName>
</protein>
<evidence type="ECO:0000313" key="2">
    <source>
        <dbReference type="Proteomes" id="UP000664132"/>
    </source>
</evidence>
<organism evidence="1 2">
    <name type="scientific">Cadophora malorum</name>
    <dbReference type="NCBI Taxonomy" id="108018"/>
    <lineage>
        <taxon>Eukaryota</taxon>
        <taxon>Fungi</taxon>
        <taxon>Dikarya</taxon>
        <taxon>Ascomycota</taxon>
        <taxon>Pezizomycotina</taxon>
        <taxon>Leotiomycetes</taxon>
        <taxon>Helotiales</taxon>
        <taxon>Ploettnerulaceae</taxon>
        <taxon>Cadophora</taxon>
    </lineage>
</organism>
<dbReference type="EMBL" id="JAFJYH010000439">
    <property type="protein sequence ID" value="KAG4411795.1"/>
    <property type="molecule type" value="Genomic_DNA"/>
</dbReference>
<sequence length="623" mass="70275">MLSALANLTNIIFDIDRTRQVPKVRKYVESEAYMSVTEDLGTVLNRQLKGESDGNRLQAIFDEYSVDGSSSLKCWNEESFKRHVRSTISESAISEPAIQLLWRSFSYYAYHPIPRHCTEIGFDAFMRAITLLTFQCDDLIGTQERDGSFCEYFWRDDDSLFRIARIERLFRSIGMPVSKVSRLEDPQTESLTTDAMDILAMVGPDFIGSGPRPDQYRSFAQKLFDGVIMKTEVMRDDVFLLIDLLLRLRVRNEKWGSHRMFNHGDFAEASPSGAALTNNLVDALAGENSCEPFTPATFHKVLDLMPNFHLRFYQLWAVIFQPQIGEAREDGSDALHMTSIFGALYLFTPQIKLGNRYTRFVAEKIEEVAIKPKILAAESLSISELALGLSNPSCGYILLFTGTHISNDEEASVGVYFPGPMYDIKDESQVAIKRGGKGGTGEDNPPYLLFQLTPRYRLFRGSSTTDLRRLIHPKDPTISLETIETTNHELKDTPYRIGKPDIGHEKNTHLEVDPAVNTVRLVGLPSGDGMWFGEDPERGQSWEFMIRDCRMDILVVTGGLLRGVEQAASGMEANWDNSEAQTSVHAKAEDRSGRVVGEDLLKRIDGFGSRGERITRKDVERKV</sequence>
<dbReference type="OrthoDB" id="5343429at2759"/>
<evidence type="ECO:0000313" key="1">
    <source>
        <dbReference type="EMBL" id="KAG4411795.1"/>
    </source>
</evidence>
<comment type="caution">
    <text evidence="1">The sequence shown here is derived from an EMBL/GenBank/DDBJ whole genome shotgun (WGS) entry which is preliminary data.</text>
</comment>
<dbReference type="Proteomes" id="UP000664132">
    <property type="component" value="Unassembled WGS sequence"/>
</dbReference>
<keyword evidence="2" id="KW-1185">Reference proteome</keyword>
<proteinExistence type="predicted"/>
<name>A0A8H7SZN6_9HELO</name>
<reference evidence="1" key="1">
    <citation type="submission" date="2021-02" db="EMBL/GenBank/DDBJ databases">
        <title>Genome sequence Cadophora malorum strain M34.</title>
        <authorList>
            <person name="Stefanovic E."/>
            <person name="Vu D."/>
            <person name="Scully C."/>
            <person name="Dijksterhuis J."/>
            <person name="Roader J."/>
            <person name="Houbraken J."/>
        </authorList>
    </citation>
    <scope>NUCLEOTIDE SEQUENCE</scope>
    <source>
        <strain evidence="1">M34</strain>
    </source>
</reference>
<gene>
    <name evidence="1" type="ORF">IFR04_015076</name>
</gene>
<dbReference type="AlphaFoldDB" id="A0A8H7SZN6"/>